<protein>
    <submittedName>
        <fullName evidence="1">Uncharacterized protein</fullName>
    </submittedName>
</protein>
<evidence type="ECO:0000313" key="2">
    <source>
        <dbReference type="Proteomes" id="UP000185663"/>
    </source>
</evidence>
<dbReference type="OrthoDB" id="5114991at2"/>
<dbReference type="RefSeq" id="WP_083372338.1">
    <property type="nucleotide sequence ID" value="NZ_LT629776.1"/>
</dbReference>
<accession>A0A1H1TCR1</accession>
<name>A0A1H1TCR1_9CELL</name>
<evidence type="ECO:0000313" key="1">
    <source>
        <dbReference type="EMBL" id="SDS58105.1"/>
    </source>
</evidence>
<gene>
    <name evidence="1" type="ORF">SAMN04489860_1868</name>
</gene>
<sequence>MISSVFNTSASNFGNAAMQAAQIPWNAPVEMRLGAQGPSENGAYIEVSSQDGYLERIPIDDGRLNECRQEGSGPTAMALCQQMVDELAARIRTAVEEALKGSSSN</sequence>
<organism evidence="1 2">
    <name type="scientific">Paraoerskovia marina</name>
    <dbReference type="NCBI Taxonomy" id="545619"/>
    <lineage>
        <taxon>Bacteria</taxon>
        <taxon>Bacillati</taxon>
        <taxon>Actinomycetota</taxon>
        <taxon>Actinomycetes</taxon>
        <taxon>Micrococcales</taxon>
        <taxon>Cellulomonadaceae</taxon>
        <taxon>Paraoerskovia</taxon>
    </lineage>
</organism>
<dbReference type="Proteomes" id="UP000185663">
    <property type="component" value="Chromosome I"/>
</dbReference>
<dbReference type="EMBL" id="LT629776">
    <property type="protein sequence ID" value="SDS58105.1"/>
    <property type="molecule type" value="Genomic_DNA"/>
</dbReference>
<proteinExistence type="predicted"/>
<keyword evidence="2" id="KW-1185">Reference proteome</keyword>
<dbReference type="AlphaFoldDB" id="A0A1H1TCR1"/>
<reference evidence="1 2" key="1">
    <citation type="submission" date="2016-10" db="EMBL/GenBank/DDBJ databases">
        <authorList>
            <person name="de Groot N.N."/>
        </authorList>
    </citation>
    <scope>NUCLEOTIDE SEQUENCE [LARGE SCALE GENOMIC DNA]</scope>
    <source>
        <strain evidence="1 2">DSM 22126</strain>
    </source>
</reference>